<reference evidence="1" key="1">
    <citation type="submission" date="2022-07" db="EMBL/GenBank/DDBJ databases">
        <title>Genome Sequence of Agrocybe chaxingu.</title>
        <authorList>
            <person name="Buettner E."/>
        </authorList>
    </citation>
    <scope>NUCLEOTIDE SEQUENCE</scope>
    <source>
        <strain evidence="1">MP-N11</strain>
    </source>
</reference>
<evidence type="ECO:0000313" key="1">
    <source>
        <dbReference type="EMBL" id="KAJ3491739.1"/>
    </source>
</evidence>
<dbReference type="EMBL" id="JANKHO010002514">
    <property type="protein sequence ID" value="KAJ3491739.1"/>
    <property type="molecule type" value="Genomic_DNA"/>
</dbReference>
<sequence>MNSSYNKDVAVTALEEIYQGRMKEDEQLRTFLVDAELSDYRVQLSNNPPCWRVVKDKDDEAYEAYFRVVGILALSDLPPVKRANPQFVKLLPQEFRPGDIVEATVSFVVVKGKNDVHHMFGILRGLCLLDPTVRQGTGDPADLPIKVVEKPIRVKRKNIYEEEEVEKTMRRKLSISDSH</sequence>
<accession>A0A9W8JQ67</accession>
<comment type="caution">
    <text evidence="1">The sequence shown here is derived from an EMBL/GenBank/DDBJ whole genome shotgun (WGS) entry which is preliminary data.</text>
</comment>
<protein>
    <submittedName>
        <fullName evidence="1">Uncharacterized protein</fullName>
    </submittedName>
</protein>
<evidence type="ECO:0000313" key="2">
    <source>
        <dbReference type="Proteomes" id="UP001148786"/>
    </source>
</evidence>
<dbReference type="Proteomes" id="UP001148786">
    <property type="component" value="Unassembled WGS sequence"/>
</dbReference>
<organism evidence="1 2">
    <name type="scientific">Agrocybe chaxingu</name>
    <dbReference type="NCBI Taxonomy" id="84603"/>
    <lineage>
        <taxon>Eukaryota</taxon>
        <taxon>Fungi</taxon>
        <taxon>Dikarya</taxon>
        <taxon>Basidiomycota</taxon>
        <taxon>Agaricomycotina</taxon>
        <taxon>Agaricomycetes</taxon>
        <taxon>Agaricomycetidae</taxon>
        <taxon>Agaricales</taxon>
        <taxon>Agaricineae</taxon>
        <taxon>Strophariaceae</taxon>
        <taxon>Agrocybe</taxon>
    </lineage>
</organism>
<dbReference type="AlphaFoldDB" id="A0A9W8JQ67"/>
<name>A0A9W8JQ67_9AGAR</name>
<keyword evidence="2" id="KW-1185">Reference proteome</keyword>
<dbReference type="OrthoDB" id="3269456at2759"/>
<gene>
    <name evidence="1" type="ORF">NLJ89_g11309</name>
</gene>
<proteinExistence type="predicted"/>